<sequence>MKLKKLIVAAALSAFGSPLFASGYYVVVPMPGKTPANSYNKGSLVLSGPQLDFGTRQRNDVGLPLSLTLTNASSIPLTIAQMTVPRGAEEGFSVQTDCSVLAPSASCLAYVYYRPIVAGVHAGALTINHDGKGGSKTVPLFGVARDPSASLAISGFGPVNVGSAKDQIAVFTNTGVGNITVGAPTASGAGYSIVNSDCPSPLAPANSCSITTRFTAQTTGDQAGVLTVPSGAGAITAALSGSGLSSDLQFTSGPVAGFGSVAVGASVTSKSVTLTNLGNLDAQDLALQVDGTTGYTIQNSTCSASLAAGKSCSFTVQFSPVNPGAYLGNLNATAGGKVLASSPLSGVGTSSAISVAPSTGTVYVIVGTTSTVSYTFTNSSNSPVTINSKSLAVPDPSLVYSFTPGAGECGNDVPAKSSCKLNLTMQGADSFAFRPVTLTLNTSAGKLTDNRLSVGGSWAKLSPSPANPSFNFGNVVVGASALSAKVKVTDMSIAGNVSNISYGIPDGFSLESSSCGDTSNRTAVCEFYVKFSPTSTKAYSGSFTMTSHTQPTAGTTGTPQPYTLTIPLSGVGTEPASISWQGGASGVVEQGETRAIAMTLYNPTVAAVTLGAVGLSGNTNEFQLASTSCTSSLAAKSSCMAVLNFTPAGSGARPQATLAVATNGNTVSSVLSATGGSAVFTATPTSLQFGSRYAPSSGVFNAFSDLSVTVTNTGTAAAENLSTSITYDDATLNFSFQNNACVNRLNAGTSCTTVVRASGSVIGAHTGTVNVKSASGLLKIPFTFAVVPMDIGVTTVAGVQDTTVGQGTVSTYAVKTNSTGQVVVQPPTISGNTAEYSLAAGSNCNGIMALNSSCTINVLFTPTAPGARPQGTLSINVGGIVRTVPLTGSGLAP</sequence>
<evidence type="ECO:0000256" key="1">
    <source>
        <dbReference type="SAM" id="SignalP"/>
    </source>
</evidence>
<comment type="caution">
    <text evidence="2">The sequence shown here is derived from an EMBL/GenBank/DDBJ whole genome shotgun (WGS) entry which is preliminary data.</text>
</comment>
<dbReference type="Proteomes" id="UP000056453">
    <property type="component" value="Unassembled WGS sequence"/>
</dbReference>
<gene>
    <name evidence="2" type="ORF">WJ96_04920</name>
</gene>
<name>A0AAW3N1P3_9BURK</name>
<keyword evidence="3" id="KW-1185">Reference proteome</keyword>
<keyword evidence="1" id="KW-0732">Signal</keyword>
<feature type="chain" id="PRO_5043912898" description="Choice-of-anchor D domain-containing protein" evidence="1">
    <location>
        <begin position="22"/>
        <end position="893"/>
    </location>
</feature>
<dbReference type="RefSeq" id="WP_059954035.1">
    <property type="nucleotide sequence ID" value="NZ_LPBJ01000047.1"/>
</dbReference>
<dbReference type="NCBIfam" id="NF012200">
    <property type="entry name" value="choice_anch_D"/>
    <property type="match status" value="6"/>
</dbReference>
<evidence type="ECO:0000313" key="3">
    <source>
        <dbReference type="Proteomes" id="UP000056453"/>
    </source>
</evidence>
<evidence type="ECO:0000313" key="2">
    <source>
        <dbReference type="EMBL" id="KVP97916.1"/>
    </source>
</evidence>
<accession>A0AAW3N1P3</accession>
<dbReference type="InterPro" id="IPR013783">
    <property type="entry name" value="Ig-like_fold"/>
</dbReference>
<feature type="signal peptide" evidence="1">
    <location>
        <begin position="1"/>
        <end position="21"/>
    </location>
</feature>
<organism evidence="2 3">
    <name type="scientific">Burkholderia ubonensis</name>
    <dbReference type="NCBI Taxonomy" id="101571"/>
    <lineage>
        <taxon>Bacteria</taxon>
        <taxon>Pseudomonadati</taxon>
        <taxon>Pseudomonadota</taxon>
        <taxon>Betaproteobacteria</taxon>
        <taxon>Burkholderiales</taxon>
        <taxon>Burkholderiaceae</taxon>
        <taxon>Burkholderia</taxon>
        <taxon>Burkholderia cepacia complex</taxon>
    </lineage>
</organism>
<dbReference type="AlphaFoldDB" id="A0AAW3N1P3"/>
<evidence type="ECO:0008006" key="4">
    <source>
        <dbReference type="Google" id="ProtNLM"/>
    </source>
</evidence>
<protein>
    <recommendedName>
        <fullName evidence="4">Choice-of-anchor D domain-containing protein</fullName>
    </recommendedName>
</protein>
<proteinExistence type="predicted"/>
<reference evidence="2 3" key="1">
    <citation type="submission" date="2015-11" db="EMBL/GenBank/DDBJ databases">
        <title>Expanding the genomic diversity of Burkholderia species for the development of highly accurate diagnostics.</title>
        <authorList>
            <person name="Sahl J."/>
            <person name="Keim P."/>
            <person name="Wagner D."/>
        </authorList>
    </citation>
    <scope>NUCLEOTIDE SEQUENCE [LARGE SCALE GENOMIC DNA]</scope>
    <source>
        <strain evidence="2 3">MSMB1808WGS</strain>
    </source>
</reference>
<dbReference type="Gene3D" id="2.60.40.10">
    <property type="entry name" value="Immunoglobulins"/>
    <property type="match status" value="7"/>
</dbReference>
<dbReference type="EMBL" id="LPBJ01000047">
    <property type="protein sequence ID" value="KVP97916.1"/>
    <property type="molecule type" value="Genomic_DNA"/>
</dbReference>